<feature type="region of interest" description="Disordered" evidence="1">
    <location>
        <begin position="1"/>
        <end position="81"/>
    </location>
</feature>
<keyword evidence="3" id="KW-1185">Reference proteome</keyword>
<feature type="region of interest" description="Disordered" evidence="1">
    <location>
        <begin position="114"/>
        <end position="151"/>
    </location>
</feature>
<feature type="compositionally biased region" description="Basic and acidic residues" evidence="1">
    <location>
        <begin position="7"/>
        <end position="30"/>
    </location>
</feature>
<feature type="compositionally biased region" description="Basic and acidic residues" evidence="1">
    <location>
        <begin position="70"/>
        <end position="80"/>
    </location>
</feature>
<comment type="caution">
    <text evidence="2">The sequence shown here is derived from an EMBL/GenBank/DDBJ whole genome shotgun (WGS) entry which is preliminary data.</text>
</comment>
<evidence type="ECO:0000313" key="3">
    <source>
        <dbReference type="Proteomes" id="UP000521872"/>
    </source>
</evidence>
<reference evidence="2 3" key="1">
    <citation type="submission" date="2019-12" db="EMBL/GenBank/DDBJ databases">
        <authorList>
            <person name="Floudas D."/>
            <person name="Bentzer J."/>
            <person name="Ahren D."/>
            <person name="Johansson T."/>
            <person name="Persson P."/>
            <person name="Tunlid A."/>
        </authorList>
    </citation>
    <scope>NUCLEOTIDE SEQUENCE [LARGE SCALE GENOMIC DNA]</scope>
    <source>
        <strain evidence="2 3">CBS 102.39</strain>
    </source>
</reference>
<name>A0A8H4QFI4_9AGAR</name>
<dbReference type="EMBL" id="JAACJL010000060">
    <property type="protein sequence ID" value="KAF4609751.1"/>
    <property type="molecule type" value="Genomic_DNA"/>
</dbReference>
<feature type="compositionally biased region" description="Low complexity" evidence="1">
    <location>
        <begin position="116"/>
        <end position="131"/>
    </location>
</feature>
<gene>
    <name evidence="2" type="ORF">D9613_012039</name>
</gene>
<sequence length="236" mass="26465">MAVDAADDGRTKKMKVEVAPRKLKTARESVIELYTSDSSSSSSASDSSDSDVKARKSTTRKRKRTKKKRATETSKGEIKVTKKQTVQAVKHLTDIPTDTRIMQIALGVTYQPYDTRSSLRPSSPVNRSSSPAFPPPTSPVNPSSDDYPQAASPLPVEMMEENLRNLPLAVDDNPVPNQGWEEGQANHFTVRNDPMFENLSWVDFPTMTDEDWWMANEDLLENLANNHPDYTATYDW</sequence>
<protein>
    <submittedName>
        <fullName evidence="2">Uncharacterized protein</fullName>
    </submittedName>
</protein>
<feature type="compositionally biased region" description="Basic residues" evidence="1">
    <location>
        <begin position="55"/>
        <end position="69"/>
    </location>
</feature>
<dbReference type="AlphaFoldDB" id="A0A8H4QFI4"/>
<proteinExistence type="predicted"/>
<organism evidence="2 3">
    <name type="scientific">Agrocybe pediades</name>
    <dbReference type="NCBI Taxonomy" id="84607"/>
    <lineage>
        <taxon>Eukaryota</taxon>
        <taxon>Fungi</taxon>
        <taxon>Dikarya</taxon>
        <taxon>Basidiomycota</taxon>
        <taxon>Agaricomycotina</taxon>
        <taxon>Agaricomycetes</taxon>
        <taxon>Agaricomycetidae</taxon>
        <taxon>Agaricales</taxon>
        <taxon>Agaricineae</taxon>
        <taxon>Strophariaceae</taxon>
        <taxon>Agrocybe</taxon>
    </lineage>
</organism>
<dbReference type="Proteomes" id="UP000521872">
    <property type="component" value="Unassembled WGS sequence"/>
</dbReference>
<evidence type="ECO:0000313" key="2">
    <source>
        <dbReference type="EMBL" id="KAF4609751.1"/>
    </source>
</evidence>
<accession>A0A8H4QFI4</accession>
<feature type="compositionally biased region" description="Low complexity" evidence="1">
    <location>
        <begin position="36"/>
        <end position="47"/>
    </location>
</feature>
<evidence type="ECO:0000256" key="1">
    <source>
        <dbReference type="SAM" id="MobiDB-lite"/>
    </source>
</evidence>